<keyword evidence="2" id="KW-1185">Reference proteome</keyword>
<dbReference type="Proteomes" id="UP001164250">
    <property type="component" value="Chromosome 13"/>
</dbReference>
<name>A0ACC0ZZ39_9ROSI</name>
<evidence type="ECO:0000313" key="2">
    <source>
        <dbReference type="Proteomes" id="UP001164250"/>
    </source>
</evidence>
<reference evidence="2" key="1">
    <citation type="journal article" date="2023" name="G3 (Bethesda)">
        <title>Genome assembly and association tests identify interacting loci associated with vigor, precocity, and sex in interspecific pistachio rootstocks.</title>
        <authorList>
            <person name="Palmer W."/>
            <person name="Jacygrad E."/>
            <person name="Sagayaradj S."/>
            <person name="Cavanaugh K."/>
            <person name="Han R."/>
            <person name="Bertier L."/>
            <person name="Beede B."/>
            <person name="Kafkas S."/>
            <person name="Golino D."/>
            <person name="Preece J."/>
            <person name="Michelmore R."/>
        </authorList>
    </citation>
    <scope>NUCLEOTIDE SEQUENCE [LARGE SCALE GENOMIC DNA]</scope>
</reference>
<sequence>MHLMAKTHLTLTLVPLRFLLS</sequence>
<proteinExistence type="predicted"/>
<accession>A0ACC0ZZ39</accession>
<comment type="caution">
    <text evidence="1">The sequence shown here is derived from an EMBL/GenBank/DDBJ whole genome shotgun (WGS) entry which is preliminary data.</text>
</comment>
<protein>
    <submittedName>
        <fullName evidence="1">Uncharacterized protein</fullName>
    </submittedName>
</protein>
<dbReference type="EMBL" id="CM047909">
    <property type="protein sequence ID" value="KAJ0079290.1"/>
    <property type="molecule type" value="Genomic_DNA"/>
</dbReference>
<gene>
    <name evidence="1" type="ORF">Patl1_23043</name>
</gene>
<evidence type="ECO:0000313" key="1">
    <source>
        <dbReference type="EMBL" id="KAJ0079290.1"/>
    </source>
</evidence>
<organism evidence="1 2">
    <name type="scientific">Pistacia atlantica</name>
    <dbReference type="NCBI Taxonomy" id="434234"/>
    <lineage>
        <taxon>Eukaryota</taxon>
        <taxon>Viridiplantae</taxon>
        <taxon>Streptophyta</taxon>
        <taxon>Embryophyta</taxon>
        <taxon>Tracheophyta</taxon>
        <taxon>Spermatophyta</taxon>
        <taxon>Magnoliopsida</taxon>
        <taxon>eudicotyledons</taxon>
        <taxon>Gunneridae</taxon>
        <taxon>Pentapetalae</taxon>
        <taxon>rosids</taxon>
        <taxon>malvids</taxon>
        <taxon>Sapindales</taxon>
        <taxon>Anacardiaceae</taxon>
        <taxon>Pistacia</taxon>
    </lineage>
</organism>